<evidence type="ECO:0000256" key="2">
    <source>
        <dbReference type="ARBA" id="ARBA00004777"/>
    </source>
</evidence>
<protein>
    <recommendedName>
        <fullName evidence="8">Methylenetetrahydrofolate reductase</fullName>
    </recommendedName>
</protein>
<dbReference type="EMBL" id="JAVFWO010000007">
    <property type="protein sequence ID" value="MDQ7880139.1"/>
    <property type="molecule type" value="Genomic_DNA"/>
</dbReference>
<dbReference type="PANTHER" id="PTHR45754:SF3">
    <property type="entry name" value="METHYLENETETRAHYDROFOLATE REDUCTASE (NADPH)"/>
    <property type="match status" value="1"/>
</dbReference>
<evidence type="ECO:0000256" key="8">
    <source>
        <dbReference type="RuleBase" id="RU003862"/>
    </source>
</evidence>
<evidence type="ECO:0000256" key="1">
    <source>
        <dbReference type="ARBA" id="ARBA00001974"/>
    </source>
</evidence>
<keyword evidence="5 8" id="KW-0274">FAD</keyword>
<evidence type="ECO:0000313" key="10">
    <source>
        <dbReference type="Proteomes" id="UP001235133"/>
    </source>
</evidence>
<dbReference type="InterPro" id="IPR029041">
    <property type="entry name" value="FAD-linked_oxidoreductase-like"/>
</dbReference>
<reference evidence="9 10" key="1">
    <citation type="submission" date="2023-08" db="EMBL/GenBank/DDBJ databases">
        <title>Microbacterium psychrotolerans sp. nov., a psychrotolerant bacterium isolated from soil in Heilongjiang Province, China.</title>
        <authorList>
            <person name="An P."/>
            <person name="Zhao D."/>
            <person name="Xiang H."/>
        </authorList>
    </citation>
    <scope>NUCLEOTIDE SEQUENCE [LARGE SCALE GENOMIC DNA]</scope>
    <source>
        <strain evidence="9 10">QXD-8</strain>
    </source>
</reference>
<comment type="similarity">
    <text evidence="3 8">Belongs to the methylenetetrahydrofolate reductase family.</text>
</comment>
<dbReference type="CDD" id="cd00537">
    <property type="entry name" value="MTHFR"/>
    <property type="match status" value="1"/>
</dbReference>
<evidence type="ECO:0000256" key="3">
    <source>
        <dbReference type="ARBA" id="ARBA00006743"/>
    </source>
</evidence>
<evidence type="ECO:0000256" key="5">
    <source>
        <dbReference type="ARBA" id="ARBA00022827"/>
    </source>
</evidence>
<dbReference type="SUPFAM" id="SSF51730">
    <property type="entry name" value="FAD-linked oxidoreductase"/>
    <property type="match status" value="1"/>
</dbReference>
<accession>A0ABU0Z8K1</accession>
<organism evidence="9 10">
    <name type="scientific">Microbacterium psychrotolerans</name>
    <dbReference type="NCBI Taxonomy" id="3068321"/>
    <lineage>
        <taxon>Bacteria</taxon>
        <taxon>Bacillati</taxon>
        <taxon>Actinomycetota</taxon>
        <taxon>Actinomycetes</taxon>
        <taxon>Micrococcales</taxon>
        <taxon>Microbacteriaceae</taxon>
        <taxon>Microbacterium</taxon>
    </lineage>
</organism>
<keyword evidence="6 8" id="KW-0560">Oxidoreductase</keyword>
<sequence>MSIDLSTPPVPISFEVYPPRSDAGVAALHETIRHLASVDPRFISVTYGAGGSTGGRSLELLTHILRETHVEPLAHLTCVGNTYAGANTLIREFLDAGITSFLALRGDPPAGASEDDAFLGDLGSAAELVQLIDRVQAEREPYTEALIPGVPGAVRVEKRARVDIAVAAFPNGHPRSRHAFEDIDALLAKQAAGATLAITQLFFHADDYLAFVARSREAGVTIPILPGIMPITSGARLRRVLELTGEALPADLAIALDVEPTVEGQRDIGIAHAARLAGEVVDGGAPGIHLYAFNNHDTVLAVLREAGVLTTTTHLEKEAVR</sequence>
<keyword evidence="4 8" id="KW-0285">Flavoprotein</keyword>
<dbReference type="PANTHER" id="PTHR45754">
    <property type="entry name" value="METHYLENETETRAHYDROFOLATE REDUCTASE"/>
    <property type="match status" value="1"/>
</dbReference>
<dbReference type="Gene3D" id="3.20.20.220">
    <property type="match status" value="1"/>
</dbReference>
<evidence type="ECO:0000313" key="9">
    <source>
        <dbReference type="EMBL" id="MDQ7880139.1"/>
    </source>
</evidence>
<evidence type="ECO:0000256" key="4">
    <source>
        <dbReference type="ARBA" id="ARBA00022630"/>
    </source>
</evidence>
<dbReference type="InterPro" id="IPR003171">
    <property type="entry name" value="Mehydrof_redctse-like"/>
</dbReference>
<comment type="catalytic activity">
    <reaction evidence="7">
        <text>(6S)-5-methyl-5,6,7,8-tetrahydrofolate + NAD(+) = (6R)-5,10-methylene-5,6,7,8-tetrahydrofolate + NADH + H(+)</text>
        <dbReference type="Rhea" id="RHEA:19821"/>
        <dbReference type="ChEBI" id="CHEBI:15378"/>
        <dbReference type="ChEBI" id="CHEBI:15636"/>
        <dbReference type="ChEBI" id="CHEBI:18608"/>
        <dbReference type="ChEBI" id="CHEBI:57540"/>
        <dbReference type="ChEBI" id="CHEBI:57945"/>
        <dbReference type="EC" id="1.5.1.54"/>
    </reaction>
    <physiologicalReaction direction="right-to-left" evidence="7">
        <dbReference type="Rhea" id="RHEA:19823"/>
    </physiologicalReaction>
</comment>
<comment type="pathway">
    <text evidence="2 8">One-carbon metabolism; tetrahydrofolate interconversion.</text>
</comment>
<dbReference type="GO" id="GO:0004489">
    <property type="term" value="F:methylenetetrahydrofolate reductase [NAD(P)H] activity"/>
    <property type="evidence" value="ECO:0007669"/>
    <property type="project" value="UniProtKB-EC"/>
</dbReference>
<dbReference type="RefSeq" id="WP_308869803.1">
    <property type="nucleotide sequence ID" value="NZ_JAVFWO010000007.1"/>
</dbReference>
<evidence type="ECO:0000256" key="7">
    <source>
        <dbReference type="ARBA" id="ARBA00048628"/>
    </source>
</evidence>
<dbReference type="Proteomes" id="UP001235133">
    <property type="component" value="Unassembled WGS sequence"/>
</dbReference>
<keyword evidence="10" id="KW-1185">Reference proteome</keyword>
<name>A0ABU0Z8K1_9MICO</name>
<gene>
    <name evidence="9" type="ORF">Q9R08_19265</name>
</gene>
<dbReference type="Pfam" id="PF02219">
    <property type="entry name" value="MTHFR"/>
    <property type="match status" value="1"/>
</dbReference>
<comment type="caution">
    <text evidence="9">The sequence shown here is derived from an EMBL/GenBank/DDBJ whole genome shotgun (WGS) entry which is preliminary data.</text>
</comment>
<evidence type="ECO:0000256" key="6">
    <source>
        <dbReference type="ARBA" id="ARBA00023002"/>
    </source>
</evidence>
<proteinExistence type="inferred from homology"/>
<comment type="cofactor">
    <cofactor evidence="1 8">
        <name>FAD</name>
        <dbReference type="ChEBI" id="CHEBI:57692"/>
    </cofactor>
</comment>